<dbReference type="AlphaFoldDB" id="A0A814NY56"/>
<protein>
    <submittedName>
        <fullName evidence="2">Uncharacterized protein</fullName>
    </submittedName>
</protein>
<evidence type="ECO:0000313" key="2">
    <source>
        <dbReference type="EMBL" id="CAF1098170.1"/>
    </source>
</evidence>
<organism evidence="2 3">
    <name type="scientific">Rotaria sordida</name>
    <dbReference type="NCBI Taxonomy" id="392033"/>
    <lineage>
        <taxon>Eukaryota</taxon>
        <taxon>Metazoa</taxon>
        <taxon>Spiralia</taxon>
        <taxon>Gnathifera</taxon>
        <taxon>Rotifera</taxon>
        <taxon>Eurotatoria</taxon>
        <taxon>Bdelloidea</taxon>
        <taxon>Philodinida</taxon>
        <taxon>Philodinidae</taxon>
        <taxon>Rotaria</taxon>
    </lineage>
</organism>
<accession>A0A814NY56</accession>
<comment type="caution">
    <text evidence="2">The sequence shown here is derived from an EMBL/GenBank/DDBJ whole genome shotgun (WGS) entry which is preliminary data.</text>
</comment>
<evidence type="ECO:0000313" key="3">
    <source>
        <dbReference type="Proteomes" id="UP000663870"/>
    </source>
</evidence>
<sequence>MNIDRNKINDEINDLRGSLQLGIHECKDAITKDNSKSNIQTSFNVLLALIDNVFTKICLIFENMNERMTALTKKVVEVEEQLTIYKQGMDVLTHRQMQNDKSLLLRELFNKPRDIIKESVRKVHLPMNYLDNIYDKNFEQNLDKQNTFLSYSINQVAQQIGLTSSELVKYLQVKQQSNANFHLNDEIKEFSKRHITDENYNLLNLIAEQQLLVSFNEVEQKKLQTVFEKICQILNKSSCEEHQPRFNRNDHVQVLYDDGQLYWATLNLFDSKTNKWKVVYDCREYGSEWVIARRIFKR</sequence>
<dbReference type="EMBL" id="CAJNOL010000508">
    <property type="protein sequence ID" value="CAF1095820.1"/>
    <property type="molecule type" value="Genomic_DNA"/>
</dbReference>
<gene>
    <name evidence="1" type="ORF">JXQ802_LOCUS18940</name>
    <name evidence="2" type="ORF">JXQ802_LOCUS19062</name>
</gene>
<dbReference type="EMBL" id="CAJNOL010000514">
    <property type="protein sequence ID" value="CAF1098170.1"/>
    <property type="molecule type" value="Genomic_DNA"/>
</dbReference>
<dbReference type="Proteomes" id="UP000663870">
    <property type="component" value="Unassembled WGS sequence"/>
</dbReference>
<proteinExistence type="predicted"/>
<reference evidence="2" key="1">
    <citation type="submission" date="2021-02" db="EMBL/GenBank/DDBJ databases">
        <authorList>
            <person name="Nowell W R."/>
        </authorList>
    </citation>
    <scope>NUCLEOTIDE SEQUENCE</scope>
</reference>
<keyword evidence="3" id="KW-1185">Reference proteome</keyword>
<name>A0A814NY56_9BILA</name>
<evidence type="ECO:0000313" key="1">
    <source>
        <dbReference type="EMBL" id="CAF1095820.1"/>
    </source>
</evidence>